<feature type="compositionally biased region" description="Polar residues" evidence="1">
    <location>
        <begin position="120"/>
        <end position="143"/>
    </location>
</feature>
<dbReference type="Proteomes" id="UP001634393">
    <property type="component" value="Unassembled WGS sequence"/>
</dbReference>
<dbReference type="EMBL" id="JBJXBP010000006">
    <property type="protein sequence ID" value="KAL3824497.1"/>
    <property type="molecule type" value="Genomic_DNA"/>
</dbReference>
<comment type="caution">
    <text evidence="2">The sequence shown here is derived from an EMBL/GenBank/DDBJ whole genome shotgun (WGS) entry which is preliminary data.</text>
</comment>
<evidence type="ECO:0000313" key="3">
    <source>
        <dbReference type="Proteomes" id="UP001634393"/>
    </source>
</evidence>
<reference evidence="2 3" key="1">
    <citation type="submission" date="2024-12" db="EMBL/GenBank/DDBJ databases">
        <title>The unique morphological basis and parallel evolutionary history of personate flowers in Penstemon.</title>
        <authorList>
            <person name="Depatie T.H."/>
            <person name="Wessinger C.A."/>
        </authorList>
    </citation>
    <scope>NUCLEOTIDE SEQUENCE [LARGE SCALE GENOMIC DNA]</scope>
    <source>
        <strain evidence="2">WTNN_2</strain>
        <tissue evidence="2">Leaf</tissue>
    </source>
</reference>
<name>A0ABD3SJL5_9LAMI</name>
<dbReference type="AlphaFoldDB" id="A0ABD3SJL5"/>
<sequence length="154" mass="17305">MPRLNEGLSYHDQVKGSNRARKSPQTRVEVVLPNNDVQINMEAGQIMNDTSHHQCFGSMLSGPSNVTLDTSSTKFKHSSEEFFVFQDMDCLIENYSTQPQGYGMRNSNPPPRPYHLNPSYLEQNSFVPSMGTQIHGSSETSNFRGDESGTKDRD</sequence>
<evidence type="ECO:0000313" key="2">
    <source>
        <dbReference type="EMBL" id="KAL3824497.1"/>
    </source>
</evidence>
<proteinExistence type="predicted"/>
<organism evidence="2 3">
    <name type="scientific">Penstemon smallii</name>
    <dbReference type="NCBI Taxonomy" id="265156"/>
    <lineage>
        <taxon>Eukaryota</taxon>
        <taxon>Viridiplantae</taxon>
        <taxon>Streptophyta</taxon>
        <taxon>Embryophyta</taxon>
        <taxon>Tracheophyta</taxon>
        <taxon>Spermatophyta</taxon>
        <taxon>Magnoliopsida</taxon>
        <taxon>eudicotyledons</taxon>
        <taxon>Gunneridae</taxon>
        <taxon>Pentapetalae</taxon>
        <taxon>asterids</taxon>
        <taxon>lamiids</taxon>
        <taxon>Lamiales</taxon>
        <taxon>Plantaginaceae</taxon>
        <taxon>Cheloneae</taxon>
        <taxon>Penstemon</taxon>
    </lineage>
</organism>
<keyword evidence="3" id="KW-1185">Reference proteome</keyword>
<feature type="compositionally biased region" description="Basic and acidic residues" evidence="1">
    <location>
        <begin position="144"/>
        <end position="154"/>
    </location>
</feature>
<protein>
    <submittedName>
        <fullName evidence="2">Uncharacterized protein</fullName>
    </submittedName>
</protein>
<feature type="region of interest" description="Disordered" evidence="1">
    <location>
        <begin position="1"/>
        <end position="25"/>
    </location>
</feature>
<evidence type="ECO:0000256" key="1">
    <source>
        <dbReference type="SAM" id="MobiDB-lite"/>
    </source>
</evidence>
<gene>
    <name evidence="2" type="ORF">ACJIZ3_020526</name>
</gene>
<accession>A0ABD3SJL5</accession>
<feature type="region of interest" description="Disordered" evidence="1">
    <location>
        <begin position="101"/>
        <end position="154"/>
    </location>
</feature>